<evidence type="ECO:0000313" key="1">
    <source>
        <dbReference type="EMBL" id="GCL38064.1"/>
    </source>
</evidence>
<sequence>MTSTLNGNITKSDQILSPELPEITNEDWSEIKLLCL</sequence>
<dbReference type="AlphaFoldDB" id="A0A480A7A4"/>
<proteinExistence type="predicted"/>
<comment type="caution">
    <text evidence="1">The sequence shown here is derived from an EMBL/GenBank/DDBJ whole genome shotgun (WGS) entry which is preliminary data.</text>
</comment>
<protein>
    <submittedName>
        <fullName evidence="1">Uncharacterized protein</fullName>
    </submittedName>
</protein>
<name>A0A480A7A4_9CYAN</name>
<evidence type="ECO:0000313" key="2">
    <source>
        <dbReference type="Proteomes" id="UP000300142"/>
    </source>
</evidence>
<gene>
    <name evidence="1" type="ORF">SR1949_31770</name>
</gene>
<keyword evidence="2" id="KW-1185">Reference proteome</keyword>
<accession>A0A480A7A4</accession>
<dbReference type="EMBL" id="BJCE01000113">
    <property type="protein sequence ID" value="GCL38064.1"/>
    <property type="molecule type" value="Genomic_DNA"/>
</dbReference>
<dbReference type="Proteomes" id="UP000300142">
    <property type="component" value="Unassembled WGS sequence"/>
</dbReference>
<organism evidence="1 2">
    <name type="scientific">Sphaerospermopsis reniformis</name>
    <dbReference type="NCBI Taxonomy" id="531300"/>
    <lineage>
        <taxon>Bacteria</taxon>
        <taxon>Bacillati</taxon>
        <taxon>Cyanobacteriota</taxon>
        <taxon>Cyanophyceae</taxon>
        <taxon>Nostocales</taxon>
        <taxon>Aphanizomenonaceae</taxon>
        <taxon>Sphaerospermopsis</taxon>
    </lineage>
</organism>
<reference evidence="2" key="1">
    <citation type="submission" date="2019-02" db="EMBL/GenBank/DDBJ databases">
        <title>Draft genome sequence of Sphaerospermopsis reniformis NIES-1949.</title>
        <authorList>
            <person name="Yamaguchi H."/>
            <person name="Suzuki S."/>
            <person name="Kawachi M."/>
        </authorList>
    </citation>
    <scope>NUCLEOTIDE SEQUENCE [LARGE SCALE GENOMIC DNA]</scope>
    <source>
        <strain evidence="2">NIES-1949</strain>
    </source>
</reference>